<dbReference type="PANTHER" id="PTHR33734">
    <property type="entry name" value="LYSM DOMAIN-CONTAINING GPI-ANCHORED PROTEIN 2"/>
    <property type="match status" value="1"/>
</dbReference>
<dbReference type="SUPFAM" id="SSF54106">
    <property type="entry name" value="LysM domain"/>
    <property type="match status" value="1"/>
</dbReference>
<dbReference type="InterPro" id="IPR018392">
    <property type="entry name" value="LysM"/>
</dbReference>
<protein>
    <recommendedName>
        <fullName evidence="2">LysM domain-containing protein</fullName>
    </recommendedName>
</protein>
<dbReference type="EMBL" id="JAAEJV010000022">
    <property type="protein sequence ID" value="MBF5059432.1"/>
    <property type="molecule type" value="Genomic_DNA"/>
</dbReference>
<dbReference type="Gene3D" id="1.10.287.1490">
    <property type="match status" value="1"/>
</dbReference>
<name>A0ABS0AZ69_9BACT</name>
<accession>A0ABS0AZ69</accession>
<reference evidence="3 4" key="1">
    <citation type="submission" date="2020-01" db="EMBL/GenBank/DDBJ databases">
        <title>Draft genome sequence of Cand. Neptunochlamydia vexilliferae K9.</title>
        <authorList>
            <person name="Schulz F."/>
            <person name="Koestlbacher S."/>
            <person name="Wascher F."/>
            <person name="Pizzetti I."/>
            <person name="Horn M."/>
        </authorList>
    </citation>
    <scope>NUCLEOTIDE SEQUENCE [LARGE SCALE GENOMIC DNA]</scope>
    <source>
        <strain evidence="3 4">K9</strain>
    </source>
</reference>
<dbReference type="PANTHER" id="PTHR33734:SF22">
    <property type="entry name" value="MEMBRANE-BOUND LYTIC MUREIN TRANSGLYCOSYLASE D"/>
    <property type="match status" value="1"/>
</dbReference>
<dbReference type="Proteomes" id="UP001194714">
    <property type="component" value="Unassembled WGS sequence"/>
</dbReference>
<dbReference type="PROSITE" id="PS51782">
    <property type="entry name" value="LYSM"/>
    <property type="match status" value="1"/>
</dbReference>
<sequence>MKKLVVFLPIFLCTACGSMSSSKGQQHQMELSLHKVRTEVEEIKHDLNTSEIEHHIIEGKLIDQEQTIATLKKQVAELKSGKLDSFVEELQTLDRKLQQISKKQEKIVTDIRQLSTHANDTTTALSQYKDKIAQFEKAIHAQNEQLKQISQIKDGISKLTISPKTYTVRPGDSLEKIARTHGTTVETLKEHNQMDSDLIVVDQVLQLP</sequence>
<dbReference type="Gene3D" id="3.10.350.10">
    <property type="entry name" value="LysM domain"/>
    <property type="match status" value="1"/>
</dbReference>
<evidence type="ECO:0000313" key="3">
    <source>
        <dbReference type="EMBL" id="MBF5059432.1"/>
    </source>
</evidence>
<evidence type="ECO:0000313" key="4">
    <source>
        <dbReference type="Proteomes" id="UP001194714"/>
    </source>
</evidence>
<evidence type="ECO:0000259" key="2">
    <source>
        <dbReference type="PROSITE" id="PS51782"/>
    </source>
</evidence>
<organism evidence="3 4">
    <name type="scientific">Candidatus Neptunichlamydia vexilliferae</name>
    <dbReference type="NCBI Taxonomy" id="1651774"/>
    <lineage>
        <taxon>Bacteria</taxon>
        <taxon>Pseudomonadati</taxon>
        <taxon>Chlamydiota</taxon>
        <taxon>Chlamydiia</taxon>
        <taxon>Parachlamydiales</taxon>
        <taxon>Simkaniaceae</taxon>
        <taxon>Candidatus Neptunichlamydia</taxon>
    </lineage>
</organism>
<dbReference type="RefSeq" id="WP_194847738.1">
    <property type="nucleotide sequence ID" value="NZ_JAAEJV010000022.1"/>
</dbReference>
<keyword evidence="4" id="KW-1185">Reference proteome</keyword>
<comment type="caution">
    <text evidence="3">The sequence shown here is derived from an EMBL/GenBank/DDBJ whole genome shotgun (WGS) entry which is preliminary data.</text>
</comment>
<proteinExistence type="predicted"/>
<dbReference type="InterPro" id="IPR036779">
    <property type="entry name" value="LysM_dom_sf"/>
</dbReference>
<keyword evidence="1" id="KW-0175">Coiled coil</keyword>
<feature type="domain" description="LysM" evidence="2">
    <location>
        <begin position="164"/>
        <end position="207"/>
    </location>
</feature>
<dbReference type="SUPFAM" id="SSF57997">
    <property type="entry name" value="Tropomyosin"/>
    <property type="match status" value="1"/>
</dbReference>
<feature type="coiled-coil region" evidence="1">
    <location>
        <begin position="33"/>
        <end position="152"/>
    </location>
</feature>
<dbReference type="SMART" id="SM00257">
    <property type="entry name" value="LysM"/>
    <property type="match status" value="1"/>
</dbReference>
<dbReference type="Pfam" id="PF01476">
    <property type="entry name" value="LysM"/>
    <property type="match status" value="1"/>
</dbReference>
<evidence type="ECO:0000256" key="1">
    <source>
        <dbReference type="SAM" id="Coils"/>
    </source>
</evidence>
<gene>
    <name evidence="3" type="ORF">NEPTK9_000946</name>
</gene>
<dbReference type="CDD" id="cd00118">
    <property type="entry name" value="LysM"/>
    <property type="match status" value="1"/>
</dbReference>